<feature type="compositionally biased region" description="Low complexity" evidence="1">
    <location>
        <begin position="287"/>
        <end position="297"/>
    </location>
</feature>
<feature type="compositionally biased region" description="Basic and acidic residues" evidence="1">
    <location>
        <begin position="449"/>
        <end position="470"/>
    </location>
</feature>
<feature type="compositionally biased region" description="Polar residues" evidence="1">
    <location>
        <begin position="327"/>
        <end position="337"/>
    </location>
</feature>
<sequence>MDLVRYDGSPRPSNEFLSALLAWTDSFLFLDQHLQQPPLWSLGRLLARAFQFRIRHIETLPNSRLVPEAASPDLFHLVYVMAMLNFFASDSQENSDWLRSLATSYRTHTPDAIATKDEINRLLPDSQLAILAQEIQQISPPTQRQVVGPDGLPAQYHPTAPTDPLLLEEHDIEMLETVMYDPRELPPAPVAVRWTADSLEVMANVSITLPSGLHIHTYQEPPKDHHLTNMIHEMMAHLRQQQDRINLLERPSPNIGLGEIRMRSTSPGKDKHLPPVDNHPRTPPPIIAISSSSPSTHESSRSKKLDRLHNSSPKMNPSMKTEDQYPPMNSLSSNTRPLAQPSPMPYLGQPSRFFDSPAPENRRQRSFNPGKQRPLFQTPPGRGMNSLFGDPPTGGTHIPTSYQDPFAALDDIAEQNAWTHEGRGDEDDYDEDESPNDNDSTAEAAQYDAETKRIQEELRLVEQQEREFKAKLTPRRPKPPASVTSSRAEEAKTNLLRAKQQLASKQANMEYYRNQLRAQDEARAREEAHIFAARQSMAKAAEAARSAEEQARTRAQVASQQQQELTNRLHAQDHLGAVPPLAPPPMTANAAPTVMDENWCDGFLGKLAASDPQAFENFRAQMAKLCPLTVSPPPGQSAADASRQPWMDGRVPLVPPPASMTAPYGSWQPNQQPQPAFTAAAAAFPQNTQLPATNPFAVFPGQPVNNPAAPFVTHQPPVQAQVQWHHPSGLPSPVVPPAGWPEPFPLPSIPRRSNEKYDLHRIPKFNEHQTPLENYLAALYVDVANVGPDKVCPLIGRSFPAGSYLNFWFNSLHYTDQMLLMVGDQTWRNWQWCFSMLRDNLDEKLQTTAATRIKRSTETFPEYISEIYPLLRAAYRTDTEKKIIQRIKSGFREWNAVLAMPEEHSLQNLITQAHGYERMCVLQPPPSSNASSLPPSSSYLPADQLSMAFPATHDSDTYLSRSQSRQLAAPYDSESYAAKSSYRQNPVNYKYADPKHFVMPSQLDSRMLVHRRQGVPSDQVDPRAKTVNFRVSAKHGKSMRSYIRSEPREEVIVMTRDCTICSNANLQPADHFVFEHNLYHEVSPAQAYISESGLPERDDTESENEFRD</sequence>
<accession>A0A3N4IH24</accession>
<feature type="compositionally biased region" description="Polar residues" evidence="1">
    <location>
        <begin position="310"/>
        <end position="319"/>
    </location>
</feature>
<evidence type="ECO:0000256" key="1">
    <source>
        <dbReference type="SAM" id="MobiDB-lite"/>
    </source>
</evidence>
<dbReference type="EMBL" id="ML119683">
    <property type="protein sequence ID" value="RPA80954.1"/>
    <property type="molecule type" value="Genomic_DNA"/>
</dbReference>
<proteinExistence type="predicted"/>
<feature type="compositionally biased region" description="Basic and acidic residues" evidence="1">
    <location>
        <begin position="298"/>
        <end position="309"/>
    </location>
</feature>
<reference evidence="2 3" key="1">
    <citation type="journal article" date="2018" name="Nat. Ecol. Evol.">
        <title>Pezizomycetes genomes reveal the molecular basis of ectomycorrhizal truffle lifestyle.</title>
        <authorList>
            <person name="Murat C."/>
            <person name="Payen T."/>
            <person name="Noel B."/>
            <person name="Kuo A."/>
            <person name="Morin E."/>
            <person name="Chen J."/>
            <person name="Kohler A."/>
            <person name="Krizsan K."/>
            <person name="Balestrini R."/>
            <person name="Da Silva C."/>
            <person name="Montanini B."/>
            <person name="Hainaut M."/>
            <person name="Levati E."/>
            <person name="Barry K.W."/>
            <person name="Belfiori B."/>
            <person name="Cichocki N."/>
            <person name="Clum A."/>
            <person name="Dockter R.B."/>
            <person name="Fauchery L."/>
            <person name="Guy J."/>
            <person name="Iotti M."/>
            <person name="Le Tacon F."/>
            <person name="Lindquist E.A."/>
            <person name="Lipzen A."/>
            <person name="Malagnac F."/>
            <person name="Mello A."/>
            <person name="Molinier V."/>
            <person name="Miyauchi S."/>
            <person name="Poulain J."/>
            <person name="Riccioni C."/>
            <person name="Rubini A."/>
            <person name="Sitrit Y."/>
            <person name="Splivallo R."/>
            <person name="Traeger S."/>
            <person name="Wang M."/>
            <person name="Zifcakova L."/>
            <person name="Wipf D."/>
            <person name="Zambonelli A."/>
            <person name="Paolocci F."/>
            <person name="Nowrousian M."/>
            <person name="Ottonello S."/>
            <person name="Baldrian P."/>
            <person name="Spatafora J.W."/>
            <person name="Henrissat B."/>
            <person name="Nagy L.G."/>
            <person name="Aury J.M."/>
            <person name="Wincker P."/>
            <person name="Grigoriev I.V."/>
            <person name="Bonfante P."/>
            <person name="Martin F.M."/>
        </authorList>
    </citation>
    <scope>NUCLEOTIDE SEQUENCE [LARGE SCALE GENOMIC DNA]</scope>
    <source>
        <strain evidence="2 3">RN42</strain>
    </source>
</reference>
<feature type="region of interest" description="Disordered" evidence="1">
    <location>
        <begin position="541"/>
        <end position="561"/>
    </location>
</feature>
<evidence type="ECO:0000313" key="2">
    <source>
        <dbReference type="EMBL" id="RPA80954.1"/>
    </source>
</evidence>
<dbReference type="AlphaFoldDB" id="A0A3N4IH24"/>
<feature type="region of interest" description="Disordered" evidence="1">
    <location>
        <begin position="250"/>
        <end position="403"/>
    </location>
</feature>
<feature type="region of interest" description="Disordered" evidence="1">
    <location>
        <begin position="421"/>
        <end position="490"/>
    </location>
</feature>
<name>A0A3N4IH24_ASCIM</name>
<protein>
    <submittedName>
        <fullName evidence="2">Uncharacterized protein</fullName>
    </submittedName>
</protein>
<feature type="compositionally biased region" description="Acidic residues" evidence="1">
    <location>
        <begin position="424"/>
        <end position="436"/>
    </location>
</feature>
<evidence type="ECO:0000313" key="3">
    <source>
        <dbReference type="Proteomes" id="UP000275078"/>
    </source>
</evidence>
<gene>
    <name evidence="2" type="ORF">BJ508DRAFT_326803</name>
</gene>
<organism evidence="2 3">
    <name type="scientific">Ascobolus immersus RN42</name>
    <dbReference type="NCBI Taxonomy" id="1160509"/>
    <lineage>
        <taxon>Eukaryota</taxon>
        <taxon>Fungi</taxon>
        <taxon>Dikarya</taxon>
        <taxon>Ascomycota</taxon>
        <taxon>Pezizomycotina</taxon>
        <taxon>Pezizomycetes</taxon>
        <taxon>Pezizales</taxon>
        <taxon>Ascobolaceae</taxon>
        <taxon>Ascobolus</taxon>
    </lineage>
</organism>
<dbReference type="Proteomes" id="UP000275078">
    <property type="component" value="Unassembled WGS sequence"/>
</dbReference>
<feature type="compositionally biased region" description="Basic and acidic residues" evidence="1">
    <location>
        <begin position="268"/>
        <end position="280"/>
    </location>
</feature>
<keyword evidence="3" id="KW-1185">Reference proteome</keyword>